<sequence>MKKTFVVLGALMLVVVMGVFVGCKPEDTTPPEISITVKATDNYRSELFSDSIKGIVEVIATATDDVGVDTVRFFVNDEHVGQPMTEPNGEGENEYVYKWQTQELEDNVVYTIGAKAYDAARNEGVSNSLSYLIRIPNDPPNKANLMTPENDKTLQLASLILKWQGSDPDKYPKQELTFEVWFGEGSSGKMELVNMATKGTYPDTGSWGTLEWEHDPPYLHPEQDYYWMILSRDPYGQGTESDIYHFARGTNRVPSAYSPTPPDTFVPIDPPASGFVKLLWRPDDPDGDPLTYDLYFAPDPEKDTVFVSDLGKLDSLMTAAEYSVEVSAAGVTYYWYPVPTDLWEATQDTTGLKAWRFVVGEE</sequence>
<dbReference type="EMBL" id="NJBO01000011">
    <property type="protein sequence ID" value="TKJ42050.1"/>
    <property type="molecule type" value="Genomic_DNA"/>
</dbReference>
<dbReference type="InterPro" id="IPR013783">
    <property type="entry name" value="Ig-like_fold"/>
</dbReference>
<gene>
    <name evidence="1" type="ORF">CEE36_07450</name>
</gene>
<reference evidence="1 2" key="1">
    <citation type="submission" date="2017-06" db="EMBL/GenBank/DDBJ databases">
        <title>Novel microbial phyla capable of carbon fixation and sulfur reduction in deep-sea sediments.</title>
        <authorList>
            <person name="Huang J."/>
            <person name="Baker B."/>
            <person name="Wang Y."/>
        </authorList>
    </citation>
    <scope>NUCLEOTIDE SEQUENCE [LARGE SCALE GENOMIC DNA]</scope>
    <source>
        <strain evidence="1">B3_TA06</strain>
    </source>
</reference>
<evidence type="ECO:0000313" key="2">
    <source>
        <dbReference type="Proteomes" id="UP000317778"/>
    </source>
</evidence>
<organism evidence="1 2">
    <name type="scientific">candidate division TA06 bacterium B3_TA06</name>
    <dbReference type="NCBI Taxonomy" id="2012487"/>
    <lineage>
        <taxon>Bacteria</taxon>
        <taxon>Bacteria division TA06</taxon>
    </lineage>
</organism>
<name>A0A532V4B8_UNCT6</name>
<accession>A0A532V4B8</accession>
<protein>
    <recommendedName>
        <fullName evidence="3">Fibronectin type-III domain-containing protein</fullName>
    </recommendedName>
</protein>
<evidence type="ECO:0008006" key="3">
    <source>
        <dbReference type="Google" id="ProtNLM"/>
    </source>
</evidence>
<proteinExistence type="predicted"/>
<dbReference type="Pfam" id="PF17957">
    <property type="entry name" value="Big_7"/>
    <property type="match status" value="1"/>
</dbReference>
<dbReference type="Gene3D" id="2.60.40.10">
    <property type="entry name" value="Immunoglobulins"/>
    <property type="match status" value="1"/>
</dbReference>
<comment type="caution">
    <text evidence="1">The sequence shown here is derived from an EMBL/GenBank/DDBJ whole genome shotgun (WGS) entry which is preliminary data.</text>
</comment>
<dbReference type="PROSITE" id="PS51257">
    <property type="entry name" value="PROKAR_LIPOPROTEIN"/>
    <property type="match status" value="1"/>
</dbReference>
<evidence type="ECO:0000313" key="1">
    <source>
        <dbReference type="EMBL" id="TKJ42050.1"/>
    </source>
</evidence>
<dbReference type="AlphaFoldDB" id="A0A532V4B8"/>
<dbReference type="Proteomes" id="UP000317778">
    <property type="component" value="Unassembled WGS sequence"/>
</dbReference>